<dbReference type="PANTHER" id="PTHR43776">
    <property type="entry name" value="TRANSPORT ATP-BINDING PROTEIN"/>
    <property type="match status" value="1"/>
</dbReference>
<dbReference type="RefSeq" id="WP_180162098.1">
    <property type="nucleotide sequence ID" value="NZ_CABFNB010000149.1"/>
</dbReference>
<dbReference type="CDD" id="cd03257">
    <property type="entry name" value="ABC_NikE_OppD_transporters"/>
    <property type="match status" value="2"/>
</dbReference>
<accession>A0A508X5G0</accession>
<dbReference type="GO" id="GO:0006865">
    <property type="term" value="P:amino acid transport"/>
    <property type="evidence" value="ECO:0007669"/>
    <property type="project" value="UniProtKB-KW"/>
</dbReference>
<dbReference type="NCBIfam" id="NF008453">
    <property type="entry name" value="PRK11308.1"/>
    <property type="match status" value="2"/>
</dbReference>
<dbReference type="InterPro" id="IPR017871">
    <property type="entry name" value="ABC_transporter-like_CS"/>
</dbReference>
<protein>
    <submittedName>
        <fullName evidence="9">Putative peptide transport fused subunits of ABC superfamily: ATP-binding components</fullName>
    </submittedName>
</protein>
<comment type="subcellular location">
    <subcellularLocation>
        <location evidence="1">Cell inner membrane</location>
        <topology evidence="1">Peripheral membrane protein</topology>
    </subcellularLocation>
</comment>
<dbReference type="InterPro" id="IPR003439">
    <property type="entry name" value="ABC_transporter-like_ATP-bd"/>
</dbReference>
<gene>
    <name evidence="9" type="primary">yliA</name>
    <name evidence="9" type="ORF">EMEDMD4_790081</name>
</gene>
<dbReference type="PROSITE" id="PS50893">
    <property type="entry name" value="ABC_TRANSPORTER_2"/>
    <property type="match status" value="2"/>
</dbReference>
<evidence type="ECO:0000256" key="3">
    <source>
        <dbReference type="ARBA" id="ARBA00022448"/>
    </source>
</evidence>
<dbReference type="Gene3D" id="3.40.50.300">
    <property type="entry name" value="P-loop containing nucleotide triphosphate hydrolases"/>
    <property type="match status" value="2"/>
</dbReference>
<dbReference type="InterPro" id="IPR050319">
    <property type="entry name" value="ABC_transp_ATP-bind"/>
</dbReference>
<evidence type="ECO:0000256" key="4">
    <source>
        <dbReference type="ARBA" id="ARBA00022741"/>
    </source>
</evidence>
<feature type="domain" description="ABC transporter" evidence="8">
    <location>
        <begin position="9"/>
        <end position="260"/>
    </location>
</feature>
<dbReference type="SUPFAM" id="SSF52540">
    <property type="entry name" value="P-loop containing nucleoside triphosphate hydrolases"/>
    <property type="match status" value="2"/>
</dbReference>
<dbReference type="Pfam" id="PF00005">
    <property type="entry name" value="ABC_tran"/>
    <property type="match status" value="2"/>
</dbReference>
<sequence>MTASDKPILRIDGLTVDFLSEGDPVRAVDNVSFDVCPGETLVILGESGSGKSVSTGTVMGLIDCPPGDIVSGTLVFDGTDLSRLDNEGRRELNGRRIAMIFQDPLAYLNPVYTVGRQIAEVFESHGAGEGGAMRGRVVRLLERVGIPEAETRVDYYPHQFSGGQRQRVMIAMAIALEPDILIADEPTTALDVSVQAQILDLLRDLQRETGMALIMITHDLEVAAAMADRIIVMNAGKVVESGRAEDVFTNPRHSYTRRLMSAVPHGDPKKRSRPVEQEVLLQVAHLSKHYKLGSGPFAPKREFKAVDDVSFTLRRGETVGIVGESGSGKSSIARMLLRLNEPTSGSALFAGEDIFKLEGRALNGFRRKVQMVFQDPFGSMNPRMNVRSIISEPWAIHRDILPRQRWNERVVELLELVGLKPEHAERYPHQFSGGQRQRIAIARALASEPELIVCDEAVSALDVTIQMQVIELLADLRQRLGLSYIFITHDLPIVRQFADRILVMQRGKIVEEGETEALFVSPRHEYTRALLNAVPQPKWLQRDPTPLAG</sequence>
<dbReference type="InterPro" id="IPR003593">
    <property type="entry name" value="AAA+_ATPase"/>
</dbReference>
<dbReference type="GO" id="GO:0005524">
    <property type="term" value="F:ATP binding"/>
    <property type="evidence" value="ECO:0007669"/>
    <property type="project" value="UniProtKB-KW"/>
</dbReference>
<proteinExistence type="inferred from homology"/>
<dbReference type="PANTHER" id="PTHR43776:SF7">
    <property type="entry name" value="D,D-DIPEPTIDE TRANSPORT ATP-BINDING PROTEIN DDPF-RELATED"/>
    <property type="match status" value="1"/>
</dbReference>
<dbReference type="GO" id="GO:0016887">
    <property type="term" value="F:ATP hydrolysis activity"/>
    <property type="evidence" value="ECO:0007669"/>
    <property type="project" value="InterPro"/>
</dbReference>
<evidence type="ECO:0000313" key="9">
    <source>
        <dbReference type="EMBL" id="VTZ65057.1"/>
    </source>
</evidence>
<organism evidence="9">
    <name type="scientific">Sinorhizobium medicae</name>
    <dbReference type="NCBI Taxonomy" id="110321"/>
    <lineage>
        <taxon>Bacteria</taxon>
        <taxon>Pseudomonadati</taxon>
        <taxon>Pseudomonadota</taxon>
        <taxon>Alphaproteobacteria</taxon>
        <taxon>Hyphomicrobiales</taxon>
        <taxon>Rhizobiaceae</taxon>
        <taxon>Sinorhizobium/Ensifer group</taxon>
        <taxon>Sinorhizobium</taxon>
    </lineage>
</organism>
<dbReference type="NCBIfam" id="NF007739">
    <property type="entry name" value="PRK10419.1"/>
    <property type="match status" value="2"/>
</dbReference>
<dbReference type="FunFam" id="3.40.50.300:FF:000016">
    <property type="entry name" value="Oligopeptide ABC transporter ATP-binding component"/>
    <property type="match status" value="2"/>
</dbReference>
<dbReference type="EMBL" id="CABFNB010000149">
    <property type="protein sequence ID" value="VTZ65057.1"/>
    <property type="molecule type" value="Genomic_DNA"/>
</dbReference>
<keyword evidence="4" id="KW-0547">Nucleotide-binding</keyword>
<keyword evidence="6" id="KW-0029">Amino-acid transport</keyword>
<evidence type="ECO:0000256" key="5">
    <source>
        <dbReference type="ARBA" id="ARBA00022840"/>
    </source>
</evidence>
<keyword evidence="3" id="KW-0813">Transport</keyword>
<dbReference type="AlphaFoldDB" id="A0A508X5G0"/>
<reference evidence="9" key="1">
    <citation type="submission" date="2019-06" db="EMBL/GenBank/DDBJ databases">
        <authorList>
            <person name="Le Quere A."/>
            <person name="Colella S."/>
        </authorList>
    </citation>
    <scope>NUCLEOTIDE SEQUENCE</scope>
    <source>
        <strain evidence="9">EmedicaeMD41</strain>
    </source>
</reference>
<feature type="domain" description="ABC transporter" evidence="8">
    <location>
        <begin position="281"/>
        <end position="531"/>
    </location>
</feature>
<keyword evidence="5 9" id="KW-0067">ATP-binding</keyword>
<evidence type="ECO:0000256" key="6">
    <source>
        <dbReference type="ARBA" id="ARBA00022970"/>
    </source>
</evidence>
<dbReference type="GO" id="GO:0005886">
    <property type="term" value="C:plasma membrane"/>
    <property type="evidence" value="ECO:0007669"/>
    <property type="project" value="UniProtKB-SubCell"/>
</dbReference>
<dbReference type="Proteomes" id="UP000507954">
    <property type="component" value="Unassembled WGS sequence"/>
</dbReference>
<comment type="similarity">
    <text evidence="2">Belongs to the ABC transporter superfamily.</text>
</comment>
<name>A0A508X5G0_9HYPH</name>
<evidence type="ECO:0000256" key="7">
    <source>
        <dbReference type="ARBA" id="ARBA00053953"/>
    </source>
</evidence>
<dbReference type="InterPro" id="IPR027417">
    <property type="entry name" value="P-loop_NTPase"/>
</dbReference>
<dbReference type="SMART" id="SM00382">
    <property type="entry name" value="AAA"/>
    <property type="match status" value="2"/>
</dbReference>
<dbReference type="GO" id="GO:0015833">
    <property type="term" value="P:peptide transport"/>
    <property type="evidence" value="ECO:0007669"/>
    <property type="project" value="InterPro"/>
</dbReference>
<evidence type="ECO:0000256" key="2">
    <source>
        <dbReference type="ARBA" id="ARBA00005417"/>
    </source>
</evidence>
<dbReference type="GO" id="GO:0055085">
    <property type="term" value="P:transmembrane transport"/>
    <property type="evidence" value="ECO:0007669"/>
    <property type="project" value="UniProtKB-ARBA"/>
</dbReference>
<evidence type="ECO:0000259" key="8">
    <source>
        <dbReference type="PROSITE" id="PS50893"/>
    </source>
</evidence>
<dbReference type="InterPro" id="IPR013563">
    <property type="entry name" value="Oligopep_ABC_C"/>
</dbReference>
<evidence type="ECO:0000256" key="1">
    <source>
        <dbReference type="ARBA" id="ARBA00004417"/>
    </source>
</evidence>
<dbReference type="PROSITE" id="PS00211">
    <property type="entry name" value="ABC_TRANSPORTER_1"/>
    <property type="match status" value="2"/>
</dbReference>
<dbReference type="Pfam" id="PF08352">
    <property type="entry name" value="oligo_HPY"/>
    <property type="match status" value="2"/>
</dbReference>
<comment type="function">
    <text evidence="7">Probably part of a binding-protein-dependent transport system y4tOPQRS for a peptide. Probably responsible for energy coupling to the transport system.</text>
</comment>